<dbReference type="GO" id="GO:0050661">
    <property type="term" value="F:NADP binding"/>
    <property type="evidence" value="ECO:0007669"/>
    <property type="project" value="InterPro"/>
</dbReference>
<gene>
    <name evidence="8" type="ORF">DYS74_07210</name>
</gene>
<evidence type="ECO:0000256" key="7">
    <source>
        <dbReference type="ARBA" id="ARBA00035159"/>
    </source>
</evidence>
<name>A0A421BRU3_9RHOB</name>
<dbReference type="Gene3D" id="3.50.50.60">
    <property type="entry name" value="FAD/NAD(P)-binding domain"/>
    <property type="match status" value="1"/>
</dbReference>
<evidence type="ECO:0000256" key="1">
    <source>
        <dbReference type="ARBA" id="ARBA00009183"/>
    </source>
</evidence>
<evidence type="ECO:0000256" key="2">
    <source>
        <dbReference type="ARBA" id="ARBA00022630"/>
    </source>
</evidence>
<evidence type="ECO:0000313" key="8">
    <source>
        <dbReference type="EMBL" id="RLL71015.1"/>
    </source>
</evidence>
<dbReference type="PRINTS" id="PR00370">
    <property type="entry name" value="FMOXYGENASE"/>
</dbReference>
<dbReference type="EMBL" id="RCHI01000005">
    <property type="protein sequence ID" value="RLL71015.1"/>
    <property type="molecule type" value="Genomic_DNA"/>
</dbReference>
<keyword evidence="5" id="KW-0560">Oxidoreductase</keyword>
<accession>A0A421BRU3</accession>
<comment type="caution">
    <text evidence="8">The sequence shown here is derived from an EMBL/GenBank/DDBJ whole genome shotgun (WGS) entry which is preliminary data.</text>
</comment>
<evidence type="ECO:0000313" key="9">
    <source>
        <dbReference type="Proteomes" id="UP000279673"/>
    </source>
</evidence>
<dbReference type="InterPro" id="IPR000960">
    <property type="entry name" value="Flavin_mOase"/>
</dbReference>
<dbReference type="InterPro" id="IPR020946">
    <property type="entry name" value="Flavin_mOase-like"/>
</dbReference>
<evidence type="ECO:0000256" key="6">
    <source>
        <dbReference type="ARBA" id="ARBA00034528"/>
    </source>
</evidence>
<reference evidence="8 9" key="1">
    <citation type="submission" date="2018-10" db="EMBL/GenBank/DDBJ databases">
        <title>Rhodobacter sp . BO-81.</title>
        <authorList>
            <person name="Im W.T."/>
        </authorList>
    </citation>
    <scope>NUCLEOTIDE SEQUENCE [LARGE SCALE GENOMIC DNA]</scope>
    <source>
        <strain evidence="8 9">BO-81</strain>
    </source>
</reference>
<protein>
    <recommendedName>
        <fullName evidence="7">Trimethylamine monooxygenase</fullName>
        <ecNumber evidence="6">1.14.13.148</ecNumber>
    </recommendedName>
</protein>
<dbReference type="Proteomes" id="UP000279673">
    <property type="component" value="Unassembled WGS sequence"/>
</dbReference>
<dbReference type="AlphaFoldDB" id="A0A421BRU3"/>
<dbReference type="GO" id="GO:0004499">
    <property type="term" value="F:N,N-dimethylaniline monooxygenase activity"/>
    <property type="evidence" value="ECO:0007669"/>
    <property type="project" value="InterPro"/>
</dbReference>
<dbReference type="EC" id="1.14.13.148" evidence="6"/>
<dbReference type="Pfam" id="PF00743">
    <property type="entry name" value="FMO-like"/>
    <property type="match status" value="1"/>
</dbReference>
<keyword evidence="3" id="KW-0274">FAD</keyword>
<evidence type="ECO:0000256" key="4">
    <source>
        <dbReference type="ARBA" id="ARBA00022857"/>
    </source>
</evidence>
<keyword evidence="9" id="KW-1185">Reference proteome</keyword>
<evidence type="ECO:0000256" key="3">
    <source>
        <dbReference type="ARBA" id="ARBA00022827"/>
    </source>
</evidence>
<dbReference type="PIRSF" id="PIRSF000332">
    <property type="entry name" value="FMO"/>
    <property type="match status" value="1"/>
</dbReference>
<dbReference type="GO" id="GO:0050660">
    <property type="term" value="F:flavin adenine dinucleotide binding"/>
    <property type="evidence" value="ECO:0007669"/>
    <property type="project" value="InterPro"/>
</dbReference>
<proteinExistence type="inferred from homology"/>
<evidence type="ECO:0000256" key="5">
    <source>
        <dbReference type="ARBA" id="ARBA00023002"/>
    </source>
</evidence>
<keyword evidence="2" id="KW-0285">Flavoprotein</keyword>
<dbReference type="InterPro" id="IPR036188">
    <property type="entry name" value="FAD/NAD-bd_sf"/>
</dbReference>
<keyword evidence="4" id="KW-0521">NADP</keyword>
<dbReference type="SUPFAM" id="SSF51905">
    <property type="entry name" value="FAD/NAD(P)-binding domain"/>
    <property type="match status" value="2"/>
</dbReference>
<dbReference type="GO" id="GO:0034899">
    <property type="term" value="F:trimethylamine monooxygenase activity"/>
    <property type="evidence" value="ECO:0007669"/>
    <property type="project" value="UniProtKB-EC"/>
</dbReference>
<sequence>MTYPSPSRPSVAIIGAGPAGLVTARWLKARGFAPVLFEASRDLGGQWNPNGLHSATWPGMVTNTSRVMTAFSDLDHPPGTPTYPGREDMHRYLDRYSDRFGLRRAIRFGTRVEQLSRGEAGGWEIRSSRGGETRTERFDRVVVASGRYLRGTIPQVPGLETFSGKFGTGHSSQFSGVARYRDASVLVAGCSISALEIATTLAQAGAQVTISYRRQRYVLPKLIAGVPAEHVLFTRAAALEGARGPAAAAAGLKAQILQAAGTPEQYGALEADPDVFAAGITQCQGFLPAVAEGRIAVRPWIASVSGRSVRFADGREGDFDSLLFGTGFALSLPWLSPEIARTVELSAQGLTLFADSFHPDLDGLAFVGLYDLVGPYFPVLELQARYIAGCWDTPDLMPSFAEMAEEMAAQQAQGAAPPARPMNMMALAFAQRAGVEPQIPRRPYLEQALLFGPLSPVSFRIDGPDPLPCAEEMTLAAAQAFGAIRGSGYTPEQARRRAALWAPAEVFRGGPAGEGAPLH</sequence>
<keyword evidence="8" id="KW-0503">Monooxygenase</keyword>
<organism evidence="8 9">
    <name type="scientific">Paenirhodobacter hankyongi</name>
    <dbReference type="NCBI Taxonomy" id="2294033"/>
    <lineage>
        <taxon>Bacteria</taxon>
        <taxon>Pseudomonadati</taxon>
        <taxon>Pseudomonadota</taxon>
        <taxon>Alphaproteobacteria</taxon>
        <taxon>Rhodobacterales</taxon>
        <taxon>Rhodobacter group</taxon>
        <taxon>Paenirhodobacter</taxon>
    </lineage>
</organism>
<comment type="similarity">
    <text evidence="1">Belongs to the FMO family.</text>
</comment>
<dbReference type="InterPro" id="IPR050346">
    <property type="entry name" value="FMO-like"/>
</dbReference>
<dbReference type="PANTHER" id="PTHR23023">
    <property type="entry name" value="DIMETHYLANILINE MONOOXYGENASE"/>
    <property type="match status" value="1"/>
</dbReference>
<dbReference type="RefSeq" id="WP_121532331.1">
    <property type="nucleotide sequence ID" value="NZ_RCHI01000005.1"/>
</dbReference>